<protein>
    <submittedName>
        <fullName evidence="2">Uncharacterized protein</fullName>
    </submittedName>
</protein>
<keyword evidence="3" id="KW-1185">Reference proteome</keyword>
<feature type="non-terminal residue" evidence="2">
    <location>
        <position position="1"/>
    </location>
</feature>
<comment type="caution">
    <text evidence="2">The sequence shown here is derived from an EMBL/GenBank/DDBJ whole genome shotgun (WGS) entry which is preliminary data.</text>
</comment>
<feature type="compositionally biased region" description="Low complexity" evidence="1">
    <location>
        <begin position="80"/>
        <end position="89"/>
    </location>
</feature>
<organism evidence="2 3">
    <name type="scientific">Thalassiosira oceanica</name>
    <name type="common">Marine diatom</name>
    <dbReference type="NCBI Taxonomy" id="159749"/>
    <lineage>
        <taxon>Eukaryota</taxon>
        <taxon>Sar</taxon>
        <taxon>Stramenopiles</taxon>
        <taxon>Ochrophyta</taxon>
        <taxon>Bacillariophyta</taxon>
        <taxon>Coscinodiscophyceae</taxon>
        <taxon>Thalassiosirophycidae</taxon>
        <taxon>Thalassiosirales</taxon>
        <taxon>Thalassiosiraceae</taxon>
        <taxon>Thalassiosira</taxon>
    </lineage>
</organism>
<feature type="region of interest" description="Disordered" evidence="1">
    <location>
        <begin position="74"/>
        <end position="112"/>
    </location>
</feature>
<dbReference type="EMBL" id="AGNL01028354">
    <property type="protein sequence ID" value="EJK57396.1"/>
    <property type="molecule type" value="Genomic_DNA"/>
</dbReference>
<reference evidence="2 3" key="1">
    <citation type="journal article" date="2012" name="Genome Biol.">
        <title>Genome and low-iron response of an oceanic diatom adapted to chronic iron limitation.</title>
        <authorList>
            <person name="Lommer M."/>
            <person name="Specht M."/>
            <person name="Roy A.S."/>
            <person name="Kraemer L."/>
            <person name="Andreson R."/>
            <person name="Gutowska M.A."/>
            <person name="Wolf J."/>
            <person name="Bergner S.V."/>
            <person name="Schilhabel M.B."/>
            <person name="Klostermeier U.C."/>
            <person name="Beiko R.G."/>
            <person name="Rosenstiel P."/>
            <person name="Hippler M."/>
            <person name="Laroche J."/>
        </authorList>
    </citation>
    <scope>NUCLEOTIDE SEQUENCE [LARGE SCALE GENOMIC DNA]</scope>
    <source>
        <strain evidence="2 3">CCMP1005</strain>
    </source>
</reference>
<evidence type="ECO:0000313" key="2">
    <source>
        <dbReference type="EMBL" id="EJK57396.1"/>
    </source>
</evidence>
<evidence type="ECO:0000256" key="1">
    <source>
        <dbReference type="SAM" id="MobiDB-lite"/>
    </source>
</evidence>
<dbReference type="Proteomes" id="UP000266841">
    <property type="component" value="Unassembled WGS sequence"/>
</dbReference>
<proteinExistence type="predicted"/>
<dbReference type="AlphaFoldDB" id="K0S8Z6"/>
<evidence type="ECO:0000313" key="3">
    <source>
        <dbReference type="Proteomes" id="UP000266841"/>
    </source>
</evidence>
<name>K0S8Z6_THAOC</name>
<accession>K0S8Z6</accession>
<sequence length="112" mass="11561">YSSAAILTVEDGTIAAVDAAAGRSEPAPSMALKMANFQRAIYAQPRRSVSAAMLSTHRRRFGLSYSLVCAPPEEPEEAAGDVMAAAAGEASGGGVPSGQRWEEGRPSSAPPR</sequence>
<gene>
    <name evidence="2" type="ORF">THAOC_22562</name>
</gene>